<dbReference type="SUPFAM" id="SSF55073">
    <property type="entry name" value="Nucleotide cyclase"/>
    <property type="match status" value="1"/>
</dbReference>
<dbReference type="Proteomes" id="UP000503117">
    <property type="component" value="Chromosome"/>
</dbReference>
<dbReference type="PROSITE" id="PS50887">
    <property type="entry name" value="GGDEF"/>
    <property type="match status" value="1"/>
</dbReference>
<keyword evidence="3" id="KW-0812">Transmembrane</keyword>
<dbReference type="EMBL" id="CP051684">
    <property type="protein sequence ID" value="QJD89591.1"/>
    <property type="molecule type" value="Genomic_DNA"/>
</dbReference>
<evidence type="ECO:0000256" key="1">
    <source>
        <dbReference type="ARBA" id="ARBA00012528"/>
    </source>
</evidence>
<feature type="transmembrane region" description="Helical" evidence="3">
    <location>
        <begin position="6"/>
        <end position="25"/>
    </location>
</feature>
<feature type="transmembrane region" description="Helical" evidence="3">
    <location>
        <begin position="37"/>
        <end position="55"/>
    </location>
</feature>
<protein>
    <recommendedName>
        <fullName evidence="1">diguanylate cyclase</fullName>
        <ecNumber evidence="1">2.7.7.65</ecNumber>
    </recommendedName>
</protein>
<evidence type="ECO:0000256" key="3">
    <source>
        <dbReference type="SAM" id="Phobius"/>
    </source>
</evidence>
<feature type="transmembrane region" description="Helical" evidence="3">
    <location>
        <begin position="120"/>
        <end position="139"/>
    </location>
</feature>
<dbReference type="RefSeq" id="WP_169111258.1">
    <property type="nucleotide sequence ID" value="NZ_CP051684.1"/>
</dbReference>
<feature type="transmembrane region" description="Helical" evidence="3">
    <location>
        <begin position="95"/>
        <end position="114"/>
    </location>
</feature>
<accession>A0ABX6M5N7</accession>
<dbReference type="InterPro" id="IPR043128">
    <property type="entry name" value="Rev_trsase/Diguanyl_cyclase"/>
</dbReference>
<dbReference type="InterPro" id="IPR000160">
    <property type="entry name" value="GGDEF_dom"/>
</dbReference>
<evidence type="ECO:0000313" key="6">
    <source>
        <dbReference type="Proteomes" id="UP000503117"/>
    </source>
</evidence>
<dbReference type="CDD" id="cd01949">
    <property type="entry name" value="GGDEF"/>
    <property type="match status" value="1"/>
</dbReference>
<proteinExistence type="predicted"/>
<keyword evidence="3" id="KW-1133">Transmembrane helix</keyword>
<feature type="transmembrane region" description="Helical" evidence="3">
    <location>
        <begin position="61"/>
        <end position="83"/>
    </location>
</feature>
<dbReference type="Pfam" id="PF00990">
    <property type="entry name" value="GGDEF"/>
    <property type="match status" value="1"/>
</dbReference>
<evidence type="ECO:0000259" key="4">
    <source>
        <dbReference type="PROSITE" id="PS50887"/>
    </source>
</evidence>
<dbReference type="InterPro" id="IPR029787">
    <property type="entry name" value="Nucleotide_cyclase"/>
</dbReference>
<name>A0ABX6M5N7_9BURK</name>
<dbReference type="EC" id="2.7.7.65" evidence="1"/>
<evidence type="ECO:0000313" key="5">
    <source>
        <dbReference type="EMBL" id="QJD89591.1"/>
    </source>
</evidence>
<dbReference type="SMART" id="SM00267">
    <property type="entry name" value="GGDEF"/>
    <property type="match status" value="1"/>
</dbReference>
<dbReference type="InterPro" id="IPR050469">
    <property type="entry name" value="Diguanylate_Cyclase"/>
</dbReference>
<sequence>MDPSTLVISTAMAATIMAASMFLLHRASPRERCLLDWSLAGLAFLASNGLALGAIHHRLPFLLVPGLANVFYISGHYLILAGVRRHLGRRPRFDWLALLALSLLAIHTTNYAHGPVNQRLVMLAPAIIVINASVVWLLARRTDPAMRSCYLPLMLVEAVFMLQQAARTIVMAQDQPSQLTFIGAQWVQTTGSLAVLAFLSLATMCCALIVMRRQELALHSAALTDALTGWHNRRALQEAAEPAFQRHRRSGAALHMLMFDIDHFKPINDQYGHAAGDAAIRHVADVAAQALRGYDARFRIGGEEFAVLIAGSSPQHALQVGERLRGQIETAALQLNDRSLTLTVSVGLSACMRDDQHWEDALRRADQALYYAKRHGRNRVRLHEEELNQPPAALVA</sequence>
<organism evidence="5 6">
    <name type="scientific">Duganella dendranthematis</name>
    <dbReference type="NCBI Taxonomy" id="2728021"/>
    <lineage>
        <taxon>Bacteria</taxon>
        <taxon>Pseudomonadati</taxon>
        <taxon>Pseudomonadota</taxon>
        <taxon>Betaproteobacteria</taxon>
        <taxon>Burkholderiales</taxon>
        <taxon>Oxalobacteraceae</taxon>
        <taxon>Telluria group</taxon>
        <taxon>Duganella</taxon>
    </lineage>
</organism>
<keyword evidence="3" id="KW-0472">Membrane</keyword>
<gene>
    <name evidence="5" type="ORF">HH213_05410</name>
</gene>
<keyword evidence="6" id="KW-1185">Reference proteome</keyword>
<reference evidence="5 6" key="1">
    <citation type="submission" date="2020-04" db="EMBL/GenBank/DDBJ databases">
        <title>Genome sequencing of novel species.</title>
        <authorList>
            <person name="Heo J."/>
            <person name="Kim S.-J."/>
            <person name="Kim J.-S."/>
            <person name="Hong S.-B."/>
            <person name="Kwon S.-W."/>
        </authorList>
    </citation>
    <scope>NUCLEOTIDE SEQUENCE [LARGE SCALE GENOMIC DNA]</scope>
    <source>
        <strain evidence="5 6">AF9R3</strain>
    </source>
</reference>
<evidence type="ECO:0000256" key="2">
    <source>
        <dbReference type="ARBA" id="ARBA00034247"/>
    </source>
</evidence>
<dbReference type="Gene3D" id="3.30.70.270">
    <property type="match status" value="1"/>
</dbReference>
<feature type="transmembrane region" description="Helical" evidence="3">
    <location>
        <begin position="190"/>
        <end position="210"/>
    </location>
</feature>
<dbReference type="NCBIfam" id="TIGR00254">
    <property type="entry name" value="GGDEF"/>
    <property type="match status" value="1"/>
</dbReference>
<dbReference type="PANTHER" id="PTHR45138">
    <property type="entry name" value="REGULATORY COMPONENTS OF SENSORY TRANSDUCTION SYSTEM"/>
    <property type="match status" value="1"/>
</dbReference>
<feature type="domain" description="GGDEF" evidence="4">
    <location>
        <begin position="252"/>
        <end position="385"/>
    </location>
</feature>
<comment type="catalytic activity">
    <reaction evidence="2">
        <text>2 GTP = 3',3'-c-di-GMP + 2 diphosphate</text>
        <dbReference type="Rhea" id="RHEA:24898"/>
        <dbReference type="ChEBI" id="CHEBI:33019"/>
        <dbReference type="ChEBI" id="CHEBI:37565"/>
        <dbReference type="ChEBI" id="CHEBI:58805"/>
        <dbReference type="EC" id="2.7.7.65"/>
    </reaction>
</comment>
<dbReference type="PANTHER" id="PTHR45138:SF9">
    <property type="entry name" value="DIGUANYLATE CYCLASE DGCM-RELATED"/>
    <property type="match status" value="1"/>
</dbReference>